<accession>A0A963YVF0</accession>
<gene>
    <name evidence="2" type="ORF">ASILVAE211_20415</name>
</gene>
<dbReference type="PANTHER" id="PTHR11895">
    <property type="entry name" value="TRANSAMIDASE"/>
    <property type="match status" value="1"/>
</dbReference>
<dbReference type="SUPFAM" id="SSF75304">
    <property type="entry name" value="Amidase signature (AS) enzymes"/>
    <property type="match status" value="1"/>
</dbReference>
<dbReference type="PROSITE" id="PS00571">
    <property type="entry name" value="AMIDASES"/>
    <property type="match status" value="1"/>
</dbReference>
<name>A0A963YVF0_9PROT</name>
<proteinExistence type="predicted"/>
<evidence type="ECO:0000313" key="2">
    <source>
        <dbReference type="EMBL" id="MCB8877571.1"/>
    </source>
</evidence>
<dbReference type="InterPro" id="IPR000120">
    <property type="entry name" value="Amidase"/>
</dbReference>
<dbReference type="InterPro" id="IPR020556">
    <property type="entry name" value="Amidase_CS"/>
</dbReference>
<dbReference type="EC" id="3.5.1.4" evidence="2"/>
<dbReference type="Gene3D" id="3.90.1300.10">
    <property type="entry name" value="Amidase signature (AS) domain"/>
    <property type="match status" value="1"/>
</dbReference>
<dbReference type="Proteomes" id="UP000708298">
    <property type="component" value="Unassembled WGS sequence"/>
</dbReference>
<dbReference type="GO" id="GO:0004040">
    <property type="term" value="F:amidase activity"/>
    <property type="evidence" value="ECO:0007669"/>
    <property type="project" value="UniProtKB-EC"/>
</dbReference>
<reference evidence="2" key="2">
    <citation type="submission" date="2021-01" db="EMBL/GenBank/DDBJ databases">
        <authorList>
            <person name="Mieszkin S."/>
            <person name="Pouder E."/>
            <person name="Alain K."/>
        </authorList>
    </citation>
    <scope>NUCLEOTIDE SEQUENCE</scope>
    <source>
        <strain evidence="2">HW T2.11</strain>
    </source>
</reference>
<sequence length="504" mass="52523">MIQRPTEADIATLADGLGMTLPQASGAEILAIIDAHLSGFDTVMAQPDPDWPVAAYDRSAPMRPEPADNPHNAWAWRMVVQGAATGPLQGCTVALKDTILLAGAPMSNGSKLFDGHVADMDATVVTRMLDAGATILGKAQCEDFCVSGGSHTSAFGPVHNPRRLGYSAGGSSSGSGALVASGAVDMAIGGDQGGSIRIPAAYCGINGMKPSWGLVPYTGAASIETSLDHLGPMTRTVAENARLLTVIAGDDGADPRQCNFGGGDYTALLEAGVQGLRIGVLTEGFDWPEMDERVRNSVLAGIGRLQAFGAIVEPVSVPLHKDGRAFTAPVEIEGLFGQIFQANGVGAQGRGPYSPAFMAAQAGWRQNADALHDLVKIAVLAGAYMTRLDQGRSYARAHALRARLAAAYNAALAQHDVLVMPTLPMIAQPLPPPDASLALSFQRSSEMVCNTAQFDLTGHPALSTPCGLVDGLPVGLMIVGRMFDEANIYRAAAALERSAHWTDC</sequence>
<comment type="caution">
    <text evidence="2">The sequence shown here is derived from an EMBL/GenBank/DDBJ whole genome shotgun (WGS) entry which is preliminary data.</text>
</comment>
<dbReference type="PANTHER" id="PTHR11895:SF170">
    <property type="entry name" value="AMIDASE"/>
    <property type="match status" value="1"/>
</dbReference>
<feature type="domain" description="Amidase" evidence="1">
    <location>
        <begin position="82"/>
        <end position="487"/>
    </location>
</feature>
<organism evidence="2 3">
    <name type="scientific">Acidisoma silvae</name>
    <dbReference type="NCBI Taxonomy" id="2802396"/>
    <lineage>
        <taxon>Bacteria</taxon>
        <taxon>Pseudomonadati</taxon>
        <taxon>Pseudomonadota</taxon>
        <taxon>Alphaproteobacteria</taxon>
        <taxon>Acetobacterales</taxon>
        <taxon>Acidocellaceae</taxon>
        <taxon>Acidisoma</taxon>
    </lineage>
</organism>
<reference evidence="2" key="1">
    <citation type="journal article" date="2021" name="Microorganisms">
        <title>Acidisoma silvae sp. nov. and Acidisomacellulosilytica sp. nov., Two Acidophilic Bacteria Isolated from Decaying Wood, Hydrolyzing Cellulose and Producing Poly-3-hydroxybutyrate.</title>
        <authorList>
            <person name="Mieszkin S."/>
            <person name="Pouder E."/>
            <person name="Uroz S."/>
            <person name="Simon-Colin C."/>
            <person name="Alain K."/>
        </authorList>
    </citation>
    <scope>NUCLEOTIDE SEQUENCE</scope>
    <source>
        <strain evidence="2">HW T2.11</strain>
    </source>
</reference>
<evidence type="ECO:0000259" key="1">
    <source>
        <dbReference type="Pfam" id="PF01425"/>
    </source>
</evidence>
<dbReference type="AlphaFoldDB" id="A0A963YVF0"/>
<evidence type="ECO:0000313" key="3">
    <source>
        <dbReference type="Proteomes" id="UP000708298"/>
    </source>
</evidence>
<keyword evidence="2" id="KW-0378">Hydrolase</keyword>
<dbReference type="EMBL" id="JAESVB010000015">
    <property type="protein sequence ID" value="MCB8877571.1"/>
    <property type="molecule type" value="Genomic_DNA"/>
</dbReference>
<dbReference type="NCBIfam" id="NF005565">
    <property type="entry name" value="PRK07235.1"/>
    <property type="match status" value="1"/>
</dbReference>
<keyword evidence="3" id="KW-1185">Reference proteome</keyword>
<dbReference type="InterPro" id="IPR036928">
    <property type="entry name" value="AS_sf"/>
</dbReference>
<dbReference type="Pfam" id="PF01425">
    <property type="entry name" value="Amidase"/>
    <property type="match status" value="1"/>
</dbReference>
<protein>
    <submittedName>
        <fullName evidence="2">Amidase</fullName>
        <ecNumber evidence="2">3.5.1.4</ecNumber>
    </submittedName>
</protein>
<dbReference type="RefSeq" id="WP_227323220.1">
    <property type="nucleotide sequence ID" value="NZ_JAESVB010000015.1"/>
</dbReference>
<dbReference type="InterPro" id="IPR023631">
    <property type="entry name" value="Amidase_dom"/>
</dbReference>